<dbReference type="PANTHER" id="PTHR33096">
    <property type="entry name" value="CXC2 DOMAIN-CONTAINING PROTEIN"/>
    <property type="match status" value="1"/>
</dbReference>
<sequence>MSAGHPSRSSLPITTKGMGRHFCSPRKPRNKKKTSTTVPIRMHAFKRQRLLDELADLLSPPSPEPGSHIGSATTSPTHHFAELPEPIEPEEELFTLDSEEALSGNATVEQTCTTHPTEKSISLCASWKAVIRTIIDPFVKYTTAMLGKPLPILGSPLSSCTALCQEQKVSNILCLFLDRFTSIDVLSCHCSTLPQTLVSHGLFPTAPSQPRMAVCMELLSFYRALFERSCDAINALAAALNTYYNRRGFRMTNQKGTTVKEPFRRSLSQAAQWYAVLQAEPPGIESYSLHPPMSCSPPSTLWGPISQDSCAEILIQRCPACFGGISFGTSLDKGGDVHVAMDASYKAADGQKQKASTDGFDDTGLMALICRHDIPLFFANIDTPGEQQKYGVALIQHLFSLLPPQASVVVLYDVGCVLSRSLSRFDILDQAVMSRLHFATTAMHAYGHEWACQLVYNPCLISGLGLSDGEGMERLWSRFIKLISIERVSSHQCCVWLLDRHTTAIGYEMRMELGDWIRRCLKKGVCEQGSAAQEVLDNCGVSITELRKQWASQRAVQLSIRAYAPAKLKKELDTVLALQADLDTTTKVVQVTRATIERGNVTPGILDALASVERSHTRLVVKAEALYSSLNVHEQFLQLTNVSLDFVRTLLMARDLKINIRK</sequence>
<gene>
    <name evidence="2" type="ORF">PISMIDRAFT_16435</name>
</gene>
<proteinExistence type="predicted"/>
<feature type="compositionally biased region" description="Basic residues" evidence="1">
    <location>
        <begin position="23"/>
        <end position="34"/>
    </location>
</feature>
<feature type="region of interest" description="Disordered" evidence="1">
    <location>
        <begin position="1"/>
        <end position="36"/>
    </location>
</feature>
<accession>A0A0C9YP39</accession>
<dbReference type="PANTHER" id="PTHR33096:SF1">
    <property type="entry name" value="CXC1-LIKE CYSTEINE CLUSTER ASSOCIATED WITH KDZ TRANSPOSASES DOMAIN-CONTAINING PROTEIN"/>
    <property type="match status" value="1"/>
</dbReference>
<evidence type="ECO:0000313" key="2">
    <source>
        <dbReference type="EMBL" id="KIK15549.1"/>
    </source>
</evidence>
<organism evidence="2 3">
    <name type="scientific">Pisolithus microcarpus 441</name>
    <dbReference type="NCBI Taxonomy" id="765257"/>
    <lineage>
        <taxon>Eukaryota</taxon>
        <taxon>Fungi</taxon>
        <taxon>Dikarya</taxon>
        <taxon>Basidiomycota</taxon>
        <taxon>Agaricomycotina</taxon>
        <taxon>Agaricomycetes</taxon>
        <taxon>Agaricomycetidae</taxon>
        <taxon>Boletales</taxon>
        <taxon>Sclerodermatineae</taxon>
        <taxon>Pisolithaceae</taxon>
        <taxon>Pisolithus</taxon>
    </lineage>
</organism>
<evidence type="ECO:0000313" key="3">
    <source>
        <dbReference type="Proteomes" id="UP000054018"/>
    </source>
</evidence>
<dbReference type="OrthoDB" id="2669999at2759"/>
<dbReference type="AlphaFoldDB" id="A0A0C9YP39"/>
<name>A0A0C9YP39_9AGAM</name>
<reference evidence="3" key="2">
    <citation type="submission" date="2015-01" db="EMBL/GenBank/DDBJ databases">
        <title>Evolutionary Origins and Diversification of the Mycorrhizal Mutualists.</title>
        <authorList>
            <consortium name="DOE Joint Genome Institute"/>
            <consortium name="Mycorrhizal Genomics Consortium"/>
            <person name="Kohler A."/>
            <person name="Kuo A."/>
            <person name="Nagy L.G."/>
            <person name="Floudas D."/>
            <person name="Copeland A."/>
            <person name="Barry K.W."/>
            <person name="Cichocki N."/>
            <person name="Veneault-Fourrey C."/>
            <person name="LaButti K."/>
            <person name="Lindquist E.A."/>
            <person name="Lipzen A."/>
            <person name="Lundell T."/>
            <person name="Morin E."/>
            <person name="Murat C."/>
            <person name="Riley R."/>
            <person name="Ohm R."/>
            <person name="Sun H."/>
            <person name="Tunlid A."/>
            <person name="Henrissat B."/>
            <person name="Grigoriev I.V."/>
            <person name="Hibbett D.S."/>
            <person name="Martin F."/>
        </authorList>
    </citation>
    <scope>NUCLEOTIDE SEQUENCE [LARGE SCALE GENOMIC DNA]</scope>
    <source>
        <strain evidence="3">441</strain>
    </source>
</reference>
<keyword evidence="3" id="KW-1185">Reference proteome</keyword>
<dbReference type="InterPro" id="IPR040521">
    <property type="entry name" value="KDZ"/>
</dbReference>
<protein>
    <submittedName>
        <fullName evidence="2">Unplaced genomic scaffold scaffold_202, whole genome shotgun sequence</fullName>
    </submittedName>
</protein>
<evidence type="ECO:0000256" key="1">
    <source>
        <dbReference type="SAM" id="MobiDB-lite"/>
    </source>
</evidence>
<dbReference type="HOGENOM" id="CLU_004552_0_1_1"/>
<dbReference type="Proteomes" id="UP000054018">
    <property type="component" value="Unassembled WGS sequence"/>
</dbReference>
<feature type="region of interest" description="Disordered" evidence="1">
    <location>
        <begin position="58"/>
        <end position="80"/>
    </location>
</feature>
<reference evidence="2 3" key="1">
    <citation type="submission" date="2014-04" db="EMBL/GenBank/DDBJ databases">
        <authorList>
            <consortium name="DOE Joint Genome Institute"/>
            <person name="Kuo A."/>
            <person name="Kohler A."/>
            <person name="Costa M.D."/>
            <person name="Nagy L.G."/>
            <person name="Floudas D."/>
            <person name="Copeland A."/>
            <person name="Barry K.W."/>
            <person name="Cichocki N."/>
            <person name="Veneault-Fourrey C."/>
            <person name="LaButti K."/>
            <person name="Lindquist E.A."/>
            <person name="Lipzen A."/>
            <person name="Lundell T."/>
            <person name="Morin E."/>
            <person name="Murat C."/>
            <person name="Sun H."/>
            <person name="Tunlid A."/>
            <person name="Henrissat B."/>
            <person name="Grigoriev I.V."/>
            <person name="Hibbett D.S."/>
            <person name="Martin F."/>
            <person name="Nordberg H.P."/>
            <person name="Cantor M.N."/>
            <person name="Hua S.X."/>
        </authorList>
    </citation>
    <scope>NUCLEOTIDE SEQUENCE [LARGE SCALE GENOMIC DNA]</scope>
    <source>
        <strain evidence="2 3">441</strain>
    </source>
</reference>
<dbReference type="Pfam" id="PF18758">
    <property type="entry name" value="KDZ"/>
    <property type="match status" value="1"/>
</dbReference>
<dbReference type="STRING" id="765257.A0A0C9YP39"/>
<dbReference type="EMBL" id="KN833886">
    <property type="protein sequence ID" value="KIK15549.1"/>
    <property type="molecule type" value="Genomic_DNA"/>
</dbReference>